<evidence type="ECO:0000256" key="4">
    <source>
        <dbReference type="ARBA" id="ARBA00022741"/>
    </source>
</evidence>
<keyword evidence="8" id="KW-0501">Molybdenum cofactor biosynthesis</keyword>
<evidence type="ECO:0000313" key="11">
    <source>
        <dbReference type="Proteomes" id="UP000619457"/>
    </source>
</evidence>
<dbReference type="PANTHER" id="PTHR22960">
    <property type="entry name" value="MOLYBDOPTERIN COFACTOR SYNTHESIS PROTEIN A"/>
    <property type="match status" value="1"/>
</dbReference>
<dbReference type="GO" id="GO:0046872">
    <property type="term" value="F:metal ion binding"/>
    <property type="evidence" value="ECO:0007669"/>
    <property type="project" value="UniProtKB-KW"/>
</dbReference>
<evidence type="ECO:0000256" key="6">
    <source>
        <dbReference type="ARBA" id="ARBA00023014"/>
    </source>
</evidence>
<dbReference type="EMBL" id="BMWX01000003">
    <property type="protein sequence ID" value="GGZ29095.1"/>
    <property type="molecule type" value="Genomic_DNA"/>
</dbReference>
<dbReference type="InterPro" id="IPR058240">
    <property type="entry name" value="rSAM_sf"/>
</dbReference>
<dbReference type="AlphaFoldDB" id="A0A918Q058"/>
<dbReference type="Proteomes" id="UP000619457">
    <property type="component" value="Unassembled WGS sequence"/>
</dbReference>
<dbReference type="SUPFAM" id="SSF102114">
    <property type="entry name" value="Radical SAM enzymes"/>
    <property type="match status" value="1"/>
</dbReference>
<dbReference type="InterPro" id="IPR007197">
    <property type="entry name" value="rSAM"/>
</dbReference>
<sequence>MPAEGVVFAHKHELLTWDELLRMAQAFIDLGVDKIRITGGEPFVRKGLMDFLEKLANIEDLKEISITTNATLIAPHIDHLKRLGITKINVSIDSLDEDRFNQITRRKHYKLVMENIMMMIDKGFDVKFNCVVMDDTNTDDIIPMVEFARKHKVTVRFLEEMPFNGQTTGVQPISWDYIRITEHIKAHFGPLERLPVPASSTSINYRVPGSAGSFGVIASYSRTFCGTCNRVRVSAKGEMQTCLYSADTINLMPMIRNHASLSGLQFSIIAAMKIRAKDGFEAENQNITKKSMTLIGG</sequence>
<dbReference type="GO" id="GO:0061798">
    <property type="term" value="F:GTP 3',8'-cyclase activity"/>
    <property type="evidence" value="ECO:0007669"/>
    <property type="project" value="TreeGrafter"/>
</dbReference>
<name>A0A918Q058_9BACT</name>
<dbReference type="InterPro" id="IPR013785">
    <property type="entry name" value="Aldolase_TIM"/>
</dbReference>
<accession>A0A918Q058</accession>
<evidence type="ECO:0000256" key="2">
    <source>
        <dbReference type="ARBA" id="ARBA00022691"/>
    </source>
</evidence>
<keyword evidence="3" id="KW-0479">Metal-binding</keyword>
<keyword evidence="5" id="KW-0408">Iron</keyword>
<dbReference type="GO" id="GO:0005525">
    <property type="term" value="F:GTP binding"/>
    <property type="evidence" value="ECO:0007669"/>
    <property type="project" value="UniProtKB-KW"/>
</dbReference>
<dbReference type="Pfam" id="PF04055">
    <property type="entry name" value="Radical_SAM"/>
    <property type="match status" value="1"/>
</dbReference>
<feature type="domain" description="Radical SAM core" evidence="9">
    <location>
        <begin position="1"/>
        <end position="191"/>
    </location>
</feature>
<evidence type="ECO:0000256" key="3">
    <source>
        <dbReference type="ARBA" id="ARBA00022723"/>
    </source>
</evidence>
<keyword evidence="7" id="KW-0342">GTP-binding</keyword>
<dbReference type="PANTHER" id="PTHR22960:SF0">
    <property type="entry name" value="MOLYBDENUM COFACTOR BIOSYNTHESIS PROTEIN 1"/>
    <property type="match status" value="1"/>
</dbReference>
<keyword evidence="11" id="KW-1185">Reference proteome</keyword>
<proteinExistence type="predicted"/>
<keyword evidence="6" id="KW-0411">Iron-sulfur</keyword>
<keyword evidence="2" id="KW-0949">S-adenosyl-L-methionine</keyword>
<evidence type="ECO:0000256" key="8">
    <source>
        <dbReference type="ARBA" id="ARBA00023150"/>
    </source>
</evidence>
<evidence type="ECO:0000256" key="5">
    <source>
        <dbReference type="ARBA" id="ARBA00023004"/>
    </source>
</evidence>
<dbReference type="InterPro" id="IPR010505">
    <property type="entry name" value="MoaA_twitch"/>
</dbReference>
<comment type="caution">
    <text evidence="10">The sequence shown here is derived from an EMBL/GenBank/DDBJ whole genome shotgun (WGS) entry which is preliminary data.</text>
</comment>
<dbReference type="InterPro" id="IPR050105">
    <property type="entry name" value="MoCo_biosynth_MoaA/MoaC"/>
</dbReference>
<dbReference type="Gene3D" id="3.20.20.70">
    <property type="entry name" value="Aldolase class I"/>
    <property type="match status" value="1"/>
</dbReference>
<reference evidence="10" key="1">
    <citation type="journal article" date="2014" name="Int. J. Syst. Evol. Microbiol.">
        <title>Complete genome sequence of Corynebacterium casei LMG S-19264T (=DSM 44701T), isolated from a smear-ripened cheese.</title>
        <authorList>
            <consortium name="US DOE Joint Genome Institute (JGI-PGF)"/>
            <person name="Walter F."/>
            <person name="Albersmeier A."/>
            <person name="Kalinowski J."/>
            <person name="Ruckert C."/>
        </authorList>
    </citation>
    <scope>NUCLEOTIDE SEQUENCE</scope>
    <source>
        <strain evidence="10">KCTC 12368</strain>
    </source>
</reference>
<evidence type="ECO:0000256" key="1">
    <source>
        <dbReference type="ARBA" id="ARBA00001966"/>
    </source>
</evidence>
<dbReference type="GO" id="GO:0006777">
    <property type="term" value="P:Mo-molybdopterin cofactor biosynthetic process"/>
    <property type="evidence" value="ECO:0007669"/>
    <property type="project" value="UniProtKB-KW"/>
</dbReference>
<organism evidence="10 11">
    <name type="scientific">Echinicola pacifica</name>
    <dbReference type="NCBI Taxonomy" id="346377"/>
    <lineage>
        <taxon>Bacteria</taxon>
        <taxon>Pseudomonadati</taxon>
        <taxon>Bacteroidota</taxon>
        <taxon>Cytophagia</taxon>
        <taxon>Cytophagales</taxon>
        <taxon>Cyclobacteriaceae</taxon>
        <taxon>Echinicola</taxon>
    </lineage>
</organism>
<evidence type="ECO:0000256" key="7">
    <source>
        <dbReference type="ARBA" id="ARBA00023134"/>
    </source>
</evidence>
<reference evidence="10" key="2">
    <citation type="submission" date="2020-09" db="EMBL/GenBank/DDBJ databases">
        <authorList>
            <person name="Sun Q."/>
            <person name="Kim S."/>
        </authorList>
    </citation>
    <scope>NUCLEOTIDE SEQUENCE</scope>
    <source>
        <strain evidence="10">KCTC 12368</strain>
    </source>
</reference>
<dbReference type="GO" id="GO:0061799">
    <property type="term" value="F:cyclic pyranopterin monophosphate synthase activity"/>
    <property type="evidence" value="ECO:0007669"/>
    <property type="project" value="TreeGrafter"/>
</dbReference>
<dbReference type="CDD" id="cd21117">
    <property type="entry name" value="Twitch_MoaA"/>
    <property type="match status" value="1"/>
</dbReference>
<protein>
    <submittedName>
        <fullName evidence="10">GTP 3',8-cyclase 2</fullName>
    </submittedName>
</protein>
<dbReference type="CDD" id="cd01335">
    <property type="entry name" value="Radical_SAM"/>
    <property type="match status" value="1"/>
</dbReference>
<dbReference type="PROSITE" id="PS51918">
    <property type="entry name" value="RADICAL_SAM"/>
    <property type="match status" value="1"/>
</dbReference>
<evidence type="ECO:0000259" key="9">
    <source>
        <dbReference type="PROSITE" id="PS51918"/>
    </source>
</evidence>
<evidence type="ECO:0000313" key="10">
    <source>
        <dbReference type="EMBL" id="GGZ29095.1"/>
    </source>
</evidence>
<gene>
    <name evidence="10" type="primary">moaA2</name>
    <name evidence="10" type="ORF">GCM10007049_22770</name>
</gene>
<dbReference type="Pfam" id="PF06463">
    <property type="entry name" value="Mob_synth_C"/>
    <property type="match status" value="1"/>
</dbReference>
<comment type="cofactor">
    <cofactor evidence="1">
        <name>[4Fe-4S] cluster</name>
        <dbReference type="ChEBI" id="CHEBI:49883"/>
    </cofactor>
</comment>
<dbReference type="GO" id="GO:0051539">
    <property type="term" value="F:4 iron, 4 sulfur cluster binding"/>
    <property type="evidence" value="ECO:0007669"/>
    <property type="project" value="UniProtKB-KW"/>
</dbReference>
<keyword evidence="4" id="KW-0547">Nucleotide-binding</keyword>